<dbReference type="VEuPathDB" id="FungiDB:F9C07_11370"/>
<protein>
    <submittedName>
        <fullName evidence="1">Uncharacterized protein</fullName>
    </submittedName>
</protein>
<proteinExistence type="predicted"/>
<feature type="non-terminal residue" evidence="1">
    <location>
        <position position="82"/>
    </location>
</feature>
<dbReference type="Proteomes" id="UP000596276">
    <property type="component" value="Chromosome 1"/>
</dbReference>
<reference evidence="2" key="1">
    <citation type="journal article" date="2021" name="G3 (Bethesda)">
        <title>Chromosome assembled and annotated genome sequence of Aspergillus flavus NRRL 3357.</title>
        <authorList>
            <person name="Skerker J.M."/>
            <person name="Pianalto K.M."/>
            <person name="Mondo S.J."/>
            <person name="Yang K."/>
            <person name="Arkin A.P."/>
            <person name="Keller N.P."/>
            <person name="Grigoriev I.V."/>
            <person name="Louise Glass N.L."/>
        </authorList>
    </citation>
    <scope>NUCLEOTIDE SEQUENCE [LARGE SCALE GENOMIC DNA]</scope>
    <source>
        <strain evidence="2">ATCC 200026 / FGSC A1120 / IAM 13836 / NRRL 3357 / JCM 12722 / SRRC 167</strain>
    </source>
</reference>
<organism evidence="1 2">
    <name type="scientific">Aspergillus flavus (strain ATCC 200026 / FGSC A1120 / IAM 13836 / NRRL 3357 / JCM 12722 / SRRC 167)</name>
    <dbReference type="NCBI Taxonomy" id="332952"/>
    <lineage>
        <taxon>Eukaryota</taxon>
        <taxon>Fungi</taxon>
        <taxon>Dikarya</taxon>
        <taxon>Ascomycota</taxon>
        <taxon>Pezizomycotina</taxon>
        <taxon>Eurotiomycetes</taxon>
        <taxon>Eurotiomycetidae</taxon>
        <taxon>Eurotiales</taxon>
        <taxon>Aspergillaceae</taxon>
        <taxon>Aspergillus</taxon>
        <taxon>Aspergillus subgen. Circumdati</taxon>
    </lineage>
</organism>
<evidence type="ECO:0000313" key="1">
    <source>
        <dbReference type="EMBL" id="QRD89282.1"/>
    </source>
</evidence>
<accession>A0A7U2MSW3</accession>
<dbReference type="EMBL" id="CP044619">
    <property type="protein sequence ID" value="QRD89282.1"/>
    <property type="molecule type" value="Genomic_DNA"/>
</dbReference>
<keyword evidence="2" id="KW-1185">Reference proteome</keyword>
<dbReference type="AlphaFoldDB" id="A0A7U2MSW3"/>
<name>A0A7U2MSW3_ASPFN</name>
<gene>
    <name evidence="1" type="ORF">F9C07_11370</name>
</gene>
<sequence length="82" mass="8865">MLSVIERHLVEQGTEQQTLGLLKIVRQDIKSAGSPSLFYGDPNASILFVNDLTKMGLIKAANFGPALLSQGDKRKSRSNPPG</sequence>
<evidence type="ECO:0000313" key="2">
    <source>
        <dbReference type="Proteomes" id="UP000596276"/>
    </source>
</evidence>